<keyword evidence="3 4" id="KW-0067">ATP-binding</keyword>
<dbReference type="GO" id="GO:0016874">
    <property type="term" value="F:ligase activity"/>
    <property type="evidence" value="ECO:0007669"/>
    <property type="project" value="UniProtKB-KW"/>
</dbReference>
<accession>A0ABR7VTH9</accession>
<evidence type="ECO:0000256" key="1">
    <source>
        <dbReference type="ARBA" id="ARBA00022723"/>
    </source>
</evidence>
<keyword evidence="6" id="KW-0436">Ligase</keyword>
<keyword evidence="2 4" id="KW-0547">Nucleotide-binding</keyword>
<keyword evidence="7" id="KW-1185">Reference proteome</keyword>
<comment type="caution">
    <text evidence="6">The sequence shown here is derived from an EMBL/GenBank/DDBJ whole genome shotgun (WGS) entry which is preliminary data.</text>
</comment>
<dbReference type="NCBIfam" id="TIGR00768">
    <property type="entry name" value="rimK_fam"/>
    <property type="match status" value="1"/>
</dbReference>
<feature type="domain" description="ATP-grasp" evidence="5">
    <location>
        <begin position="104"/>
        <end position="292"/>
    </location>
</feature>
<dbReference type="Pfam" id="PF08443">
    <property type="entry name" value="RimK"/>
    <property type="match status" value="1"/>
</dbReference>
<dbReference type="InterPro" id="IPR004666">
    <property type="entry name" value="Rp_bS6_RimK/Lys_biosynth_LsyX"/>
</dbReference>
<dbReference type="RefSeq" id="WP_189778749.1">
    <property type="nucleotide sequence ID" value="NZ_JACWEZ010000009.1"/>
</dbReference>
<reference evidence="6 7" key="1">
    <citation type="submission" date="2020-09" db="EMBL/GenBank/DDBJ databases">
        <title>Draft Genome Sequences of Oil-Oxidizing Bacteria Halomonas titanicae, Marinobacter lutaoensis, and Virgibacillus halodenitrificans Isolated from Highly Saline Environments.</title>
        <authorList>
            <person name="Grouzdev D.S."/>
            <person name="Sokolova D.S."/>
            <person name="Semenova E.M."/>
            <person name="Borzenkov I.A."/>
            <person name="Bidzhieva S.K."/>
            <person name="Poltaraus A.B."/>
            <person name="Nazina T.N."/>
        </authorList>
    </citation>
    <scope>NUCLEOTIDE SEQUENCE [LARGE SCALE GENOMIC DNA]</scope>
    <source>
        <strain evidence="6 7">VKM B-3472D</strain>
    </source>
</reference>
<dbReference type="Proteomes" id="UP000621631">
    <property type="component" value="Unassembled WGS sequence"/>
</dbReference>
<proteinExistence type="predicted"/>
<protein>
    <submittedName>
        <fullName evidence="6">RimK family alpha-L-glutamate ligase</fullName>
    </submittedName>
</protein>
<dbReference type="PANTHER" id="PTHR21621">
    <property type="entry name" value="RIBOSOMAL PROTEIN S6 MODIFICATION PROTEIN"/>
    <property type="match status" value="1"/>
</dbReference>
<name>A0ABR7VTH9_VIRHA</name>
<organism evidence="6 7">
    <name type="scientific">Virgibacillus halodenitrificans</name>
    <name type="common">Bacillus halodenitrificans</name>
    <dbReference type="NCBI Taxonomy" id="1482"/>
    <lineage>
        <taxon>Bacteria</taxon>
        <taxon>Bacillati</taxon>
        <taxon>Bacillota</taxon>
        <taxon>Bacilli</taxon>
        <taxon>Bacillales</taxon>
        <taxon>Bacillaceae</taxon>
        <taxon>Virgibacillus</taxon>
    </lineage>
</organism>
<evidence type="ECO:0000313" key="6">
    <source>
        <dbReference type="EMBL" id="MBD1223759.1"/>
    </source>
</evidence>
<dbReference type="InterPro" id="IPR011761">
    <property type="entry name" value="ATP-grasp"/>
</dbReference>
<dbReference type="PROSITE" id="PS50975">
    <property type="entry name" value="ATP_GRASP"/>
    <property type="match status" value="1"/>
</dbReference>
<gene>
    <name evidence="6" type="ORF">IC602_14235</name>
</gene>
<evidence type="ECO:0000313" key="7">
    <source>
        <dbReference type="Proteomes" id="UP000621631"/>
    </source>
</evidence>
<dbReference type="InterPro" id="IPR013651">
    <property type="entry name" value="ATP-grasp_RimK-type"/>
</dbReference>
<dbReference type="PANTHER" id="PTHR21621:SF0">
    <property type="entry name" value="BETA-CITRYLGLUTAMATE SYNTHASE B-RELATED"/>
    <property type="match status" value="1"/>
</dbReference>
<dbReference type="Gene3D" id="3.30.470.20">
    <property type="entry name" value="ATP-grasp fold, B domain"/>
    <property type="match status" value="1"/>
</dbReference>
<dbReference type="SUPFAM" id="SSF56059">
    <property type="entry name" value="Glutathione synthetase ATP-binding domain-like"/>
    <property type="match status" value="1"/>
</dbReference>
<dbReference type="EMBL" id="JACWEZ010000009">
    <property type="protein sequence ID" value="MBD1223759.1"/>
    <property type="molecule type" value="Genomic_DNA"/>
</dbReference>
<dbReference type="InterPro" id="IPR013815">
    <property type="entry name" value="ATP_grasp_subdomain_1"/>
</dbReference>
<dbReference type="Gene3D" id="3.30.1490.20">
    <property type="entry name" value="ATP-grasp fold, A domain"/>
    <property type="match status" value="1"/>
</dbReference>
<sequence length="298" mass="33332">MNLHGWIIYNGTLSGNKFLDYAEWIQQAAYARGSETTIYKNNELNPYLVSGESGLIKNKDEKIADYVVFADKDIYLAKQLELMGLHVFNSSQAIEISDDKIATYQHLAKAGLPIPRTIVYPKVFITAQPDEDVINNAIKSLGFPMVVKESFGSFGEQVYLIHTREELWNKVNELLGKAFVFQEFISSSYGKDMRLQVVGNEVVAAMKRASKNDFRANVSAGGTMEAYTPTKIEREMAVQATKSIDADFAGVDLLYGADGSPLICEINSNAHIRNMYDCTNINVADFIMDYIINTLTQE</sequence>
<keyword evidence="1" id="KW-0479">Metal-binding</keyword>
<evidence type="ECO:0000256" key="2">
    <source>
        <dbReference type="ARBA" id="ARBA00022741"/>
    </source>
</evidence>
<evidence type="ECO:0000256" key="3">
    <source>
        <dbReference type="ARBA" id="ARBA00022840"/>
    </source>
</evidence>
<evidence type="ECO:0000259" key="5">
    <source>
        <dbReference type="PROSITE" id="PS50975"/>
    </source>
</evidence>
<dbReference type="Gene3D" id="3.40.50.20">
    <property type="match status" value="1"/>
</dbReference>
<evidence type="ECO:0000256" key="4">
    <source>
        <dbReference type="PROSITE-ProRule" id="PRU00409"/>
    </source>
</evidence>